<reference evidence="3" key="1">
    <citation type="journal article" date="2015" name="Genome Announc.">
        <title>Draft genome sequence of the cellulolytic fungus Chaetomium globosum.</title>
        <authorList>
            <person name="Cuomo C.A."/>
            <person name="Untereiner W.A."/>
            <person name="Ma L.-J."/>
            <person name="Grabherr M."/>
            <person name="Birren B.W."/>
        </authorList>
    </citation>
    <scope>NUCLEOTIDE SEQUENCE [LARGE SCALE GENOMIC DNA]</scope>
    <source>
        <strain evidence="3">ATCC 6205 / CBS 148.51 / DSM 1962 / NBRC 6347 / NRRL 1970</strain>
    </source>
</reference>
<dbReference type="GeneID" id="4392128"/>
<feature type="domain" description="2EXR" evidence="1">
    <location>
        <begin position="4"/>
        <end position="90"/>
    </location>
</feature>
<dbReference type="VEuPathDB" id="FungiDB:CHGG_04347"/>
<dbReference type="eggNOG" id="ENOG502SPX5">
    <property type="taxonomic scope" value="Eukaryota"/>
</dbReference>
<evidence type="ECO:0000313" key="3">
    <source>
        <dbReference type="Proteomes" id="UP000001056"/>
    </source>
</evidence>
<accession>Q2H1J9</accession>
<dbReference type="PANTHER" id="PTHR35910">
    <property type="entry name" value="2EXR DOMAIN-CONTAINING PROTEIN"/>
    <property type="match status" value="1"/>
</dbReference>
<dbReference type="HOGENOM" id="CLU_071377_3_2_1"/>
<keyword evidence="3" id="KW-1185">Reference proteome</keyword>
<protein>
    <recommendedName>
        <fullName evidence="1">2EXR domain-containing protein</fullName>
    </recommendedName>
</protein>
<dbReference type="InterPro" id="IPR045518">
    <property type="entry name" value="2EXR"/>
</dbReference>
<organism evidence="2 3">
    <name type="scientific">Chaetomium globosum (strain ATCC 6205 / CBS 148.51 / DSM 1962 / NBRC 6347 / NRRL 1970)</name>
    <name type="common">Soil fungus</name>
    <dbReference type="NCBI Taxonomy" id="306901"/>
    <lineage>
        <taxon>Eukaryota</taxon>
        <taxon>Fungi</taxon>
        <taxon>Dikarya</taxon>
        <taxon>Ascomycota</taxon>
        <taxon>Pezizomycotina</taxon>
        <taxon>Sordariomycetes</taxon>
        <taxon>Sordariomycetidae</taxon>
        <taxon>Sordariales</taxon>
        <taxon>Chaetomiaceae</taxon>
        <taxon>Chaetomium</taxon>
    </lineage>
</organism>
<dbReference type="EMBL" id="CH408032">
    <property type="protein sequence ID" value="EAQ87728.1"/>
    <property type="molecule type" value="Genomic_DNA"/>
</dbReference>
<gene>
    <name evidence="2" type="ORF">CHGG_04347</name>
</gene>
<dbReference type="RefSeq" id="XP_001223561.1">
    <property type="nucleotide sequence ID" value="XM_001223560.1"/>
</dbReference>
<sequence length="145" mass="17115">MDTFHLFPLFPFELRALIWRSTVQPRTVEVRVDDRGSGLERRLHLVSPTPVPATIQACREARNLGLYERAFSEIDADGRYVWVNWDIDIISIGTSYFYHFHPCALLIKRLQFERDNTEDSFYHWEINDLDVFCQCQGNIYLLCRG</sequence>
<evidence type="ECO:0000313" key="2">
    <source>
        <dbReference type="EMBL" id="EAQ87728.1"/>
    </source>
</evidence>
<name>Q2H1J9_CHAGB</name>
<dbReference type="OMA" id="KETHIAI"/>
<dbReference type="Proteomes" id="UP000001056">
    <property type="component" value="Unassembled WGS sequence"/>
</dbReference>
<proteinExistence type="predicted"/>
<dbReference type="PANTHER" id="PTHR35910:SF1">
    <property type="entry name" value="2EXR DOMAIN-CONTAINING PROTEIN"/>
    <property type="match status" value="1"/>
</dbReference>
<dbReference type="Pfam" id="PF20150">
    <property type="entry name" value="2EXR"/>
    <property type="match status" value="1"/>
</dbReference>
<evidence type="ECO:0000259" key="1">
    <source>
        <dbReference type="Pfam" id="PF20150"/>
    </source>
</evidence>
<dbReference type="OrthoDB" id="4578567at2759"/>
<dbReference type="AlphaFoldDB" id="Q2H1J9"/>
<dbReference type="InParanoid" id="Q2H1J9"/>